<dbReference type="RefSeq" id="YP_010012601.1">
    <property type="nucleotide sequence ID" value="NC_053505.1"/>
</dbReference>
<gene>
    <name evidence="2" type="primary">15</name>
    <name evidence="2" type="ORF">KRYPTON555_15</name>
</gene>
<sequence>MAELNELVGSLFKELIDSVRIPEPLEVAPGLTVTNPTKKQANELMKATTEEEAQRIIFGDQFDKAMELFDPQPVQVWNAFMEKYNEHFFFGSKSQDQICLVAQLFERYWKALNWDFQHLLNHNVLDYFAAPCRCGQCRERHGDFANRYVSRRTWDQFISHYECLLAWRGSYTQAMYLSDPEVIDMQANAPDEDWKSGGKPGLWQWTKEMDAAYYIADQVQAGRIRNPDDFRPYPRPELPAEKERKRRKERKVNSGIEAALARGAEAAKANWVQL</sequence>
<protein>
    <submittedName>
        <fullName evidence="2">Tail assembly chaperone</fullName>
    </submittedName>
</protein>
<dbReference type="GeneID" id="63209126"/>
<proteinExistence type="predicted"/>
<evidence type="ECO:0000313" key="3">
    <source>
        <dbReference type="Proteomes" id="UP000223247"/>
    </source>
</evidence>
<feature type="compositionally biased region" description="Basic and acidic residues" evidence="1">
    <location>
        <begin position="225"/>
        <end position="243"/>
    </location>
</feature>
<name>A0A222ZRM1_9CAUD</name>
<evidence type="ECO:0000313" key="2">
    <source>
        <dbReference type="EMBL" id="ASR87055.1"/>
    </source>
</evidence>
<organism evidence="2 3">
    <name type="scientific">Mycobacterium phage Krypton555</name>
    <dbReference type="NCBI Taxonomy" id="2015885"/>
    <lineage>
        <taxon>Viruses</taxon>
        <taxon>Duplodnaviria</taxon>
        <taxon>Heunggongvirae</taxon>
        <taxon>Uroviricota</taxon>
        <taxon>Caudoviricetes</taxon>
        <taxon>Vilmaviridae</taxon>
        <taxon>Lclasvirinae</taxon>
        <taxon>Lumosvirus</taxon>
        <taxon>Lumosvirus krypton555</taxon>
    </lineage>
</organism>
<evidence type="ECO:0000256" key="1">
    <source>
        <dbReference type="SAM" id="MobiDB-lite"/>
    </source>
</evidence>
<accession>A0A222ZRM1</accession>
<dbReference type="Proteomes" id="UP000223247">
    <property type="component" value="Segment"/>
</dbReference>
<keyword evidence="3" id="KW-1185">Reference proteome</keyword>
<reference evidence="2 3" key="1">
    <citation type="submission" date="2017-05" db="EMBL/GenBank/DDBJ databases">
        <authorList>
            <person name="Stoner T.H."/>
            <person name="Garlena R.A."/>
            <person name="Russell D.A."/>
            <person name="Pope W.H."/>
            <person name="Jacobs-Sera D."/>
            <person name="Hatfull G.F."/>
        </authorList>
    </citation>
    <scope>NUCLEOTIDE SEQUENCE [LARGE SCALE GENOMIC DNA]</scope>
</reference>
<feature type="region of interest" description="Disordered" evidence="1">
    <location>
        <begin position="225"/>
        <end position="254"/>
    </location>
</feature>
<dbReference type="KEGG" id="vg:63209126"/>
<dbReference type="EMBL" id="MF140414">
    <property type="protein sequence ID" value="ASR87055.1"/>
    <property type="molecule type" value="Genomic_DNA"/>
</dbReference>